<dbReference type="InterPro" id="IPR027417">
    <property type="entry name" value="P-loop_NTPase"/>
</dbReference>
<organism evidence="5 6">
    <name type="scientific">Hwangdonia seohaensis</name>
    <dbReference type="NCBI Taxonomy" id="1240727"/>
    <lineage>
        <taxon>Bacteria</taxon>
        <taxon>Pseudomonadati</taxon>
        <taxon>Bacteroidota</taxon>
        <taxon>Flavobacteriia</taxon>
        <taxon>Flavobacteriales</taxon>
        <taxon>Flavobacteriaceae</taxon>
        <taxon>Hwangdonia</taxon>
    </lineage>
</organism>
<dbReference type="SUPFAM" id="SSF52540">
    <property type="entry name" value="P-loop containing nucleoside triphosphate hydrolases"/>
    <property type="match status" value="1"/>
</dbReference>
<evidence type="ECO:0000256" key="2">
    <source>
        <dbReference type="ARBA" id="ARBA00022741"/>
    </source>
</evidence>
<proteinExistence type="predicted"/>
<dbReference type="CDD" id="cd03230">
    <property type="entry name" value="ABC_DR_subfamily_A"/>
    <property type="match status" value="1"/>
</dbReference>
<gene>
    <name evidence="5" type="ORF">ACFQ2E_04560</name>
</gene>
<dbReference type="PANTHER" id="PTHR42939">
    <property type="entry name" value="ABC TRANSPORTER ATP-BINDING PROTEIN ALBC-RELATED"/>
    <property type="match status" value="1"/>
</dbReference>
<dbReference type="Proteomes" id="UP001597163">
    <property type="component" value="Unassembled WGS sequence"/>
</dbReference>
<evidence type="ECO:0000259" key="4">
    <source>
        <dbReference type="PROSITE" id="PS50893"/>
    </source>
</evidence>
<evidence type="ECO:0000256" key="3">
    <source>
        <dbReference type="ARBA" id="ARBA00022840"/>
    </source>
</evidence>
<evidence type="ECO:0000313" key="6">
    <source>
        <dbReference type="Proteomes" id="UP001597163"/>
    </source>
</evidence>
<keyword evidence="3 5" id="KW-0067">ATP-binding</keyword>
<dbReference type="InterPro" id="IPR003439">
    <property type="entry name" value="ABC_transporter-like_ATP-bd"/>
</dbReference>
<evidence type="ECO:0000256" key="1">
    <source>
        <dbReference type="ARBA" id="ARBA00022448"/>
    </source>
</evidence>
<comment type="caution">
    <text evidence="5">The sequence shown here is derived from an EMBL/GenBank/DDBJ whole genome shotgun (WGS) entry which is preliminary data.</text>
</comment>
<dbReference type="InterPro" id="IPR003593">
    <property type="entry name" value="AAA+_ATPase"/>
</dbReference>
<name>A0ABW3R9D8_9FLAO</name>
<dbReference type="RefSeq" id="WP_311937055.1">
    <property type="nucleotide sequence ID" value="NZ_JAVSCK010000001.1"/>
</dbReference>
<reference evidence="6" key="1">
    <citation type="journal article" date="2019" name="Int. J. Syst. Evol. Microbiol.">
        <title>The Global Catalogue of Microorganisms (GCM) 10K type strain sequencing project: providing services to taxonomists for standard genome sequencing and annotation.</title>
        <authorList>
            <consortium name="The Broad Institute Genomics Platform"/>
            <consortium name="The Broad Institute Genome Sequencing Center for Infectious Disease"/>
            <person name="Wu L."/>
            <person name="Ma J."/>
        </authorList>
    </citation>
    <scope>NUCLEOTIDE SEQUENCE [LARGE SCALE GENOMIC DNA]</scope>
    <source>
        <strain evidence="6">CCUG 63246</strain>
    </source>
</reference>
<protein>
    <submittedName>
        <fullName evidence="5">ABC transporter ATP-binding protein</fullName>
    </submittedName>
</protein>
<dbReference type="InterPro" id="IPR051782">
    <property type="entry name" value="ABC_Transporter_VariousFunc"/>
</dbReference>
<dbReference type="Pfam" id="PF00005">
    <property type="entry name" value="ABC_tran"/>
    <property type="match status" value="1"/>
</dbReference>
<feature type="domain" description="ABC transporter" evidence="4">
    <location>
        <begin position="2"/>
        <end position="226"/>
    </location>
</feature>
<keyword evidence="1" id="KW-0813">Transport</keyword>
<dbReference type="EMBL" id="JBHTLJ010000001">
    <property type="protein sequence ID" value="MFD1161678.1"/>
    <property type="molecule type" value="Genomic_DNA"/>
</dbReference>
<evidence type="ECO:0000313" key="5">
    <source>
        <dbReference type="EMBL" id="MFD1161678.1"/>
    </source>
</evidence>
<dbReference type="GO" id="GO:0005524">
    <property type="term" value="F:ATP binding"/>
    <property type="evidence" value="ECO:0007669"/>
    <property type="project" value="UniProtKB-KW"/>
</dbReference>
<dbReference type="Gene3D" id="3.40.50.300">
    <property type="entry name" value="P-loop containing nucleotide triphosphate hydrolases"/>
    <property type="match status" value="1"/>
</dbReference>
<keyword evidence="6" id="KW-1185">Reference proteome</keyword>
<dbReference type="PROSITE" id="PS50893">
    <property type="entry name" value="ABC_TRANSPORTER_2"/>
    <property type="match status" value="1"/>
</dbReference>
<accession>A0ABW3R9D8</accession>
<dbReference type="SMART" id="SM00382">
    <property type="entry name" value="AAA"/>
    <property type="match status" value="1"/>
</dbReference>
<keyword evidence="2" id="KW-0547">Nucleotide-binding</keyword>
<sequence>MVSIQNLHKKFGKNQVLSALDLEISEGGIFAVLGPNGSGKTTLIKSILGMVIPNKGAISVLGENVRKNSDYRHKIDYLPQIANFPSNLKVKELIKMIKDLRKHTDEDERLIKLFKLEPFLDKKLGTLSGGTKQKVNLVLTFMFDSPLIILDEPTTGLDPISLIRLKDLIQVEKAKGKTILITSHIMSFVEEVSDEIVFLLEGKIYFKGTISELKNKTEQPDFEHAIASILSENHA</sequence>
<dbReference type="PANTHER" id="PTHR42939:SF1">
    <property type="entry name" value="ABC TRANSPORTER ATP-BINDING PROTEIN ALBC-RELATED"/>
    <property type="match status" value="1"/>
</dbReference>